<dbReference type="RefSeq" id="WP_344658530.1">
    <property type="nucleotide sequence ID" value="NZ_BAAAQM010000021.1"/>
</dbReference>
<keyword evidence="2" id="KW-0503">Monooxygenase</keyword>
<gene>
    <name evidence="4" type="ORF">GCM10009838_39510</name>
</gene>
<protein>
    <submittedName>
        <fullName evidence="4">LLM class flavin-dependent oxidoreductase</fullName>
    </submittedName>
</protein>
<organism evidence="4 5">
    <name type="scientific">Catenulispora subtropica</name>
    <dbReference type="NCBI Taxonomy" id="450798"/>
    <lineage>
        <taxon>Bacteria</taxon>
        <taxon>Bacillati</taxon>
        <taxon>Actinomycetota</taxon>
        <taxon>Actinomycetes</taxon>
        <taxon>Catenulisporales</taxon>
        <taxon>Catenulisporaceae</taxon>
        <taxon>Catenulispora</taxon>
    </lineage>
</organism>
<name>A0ABN2RV75_9ACTN</name>
<dbReference type="SUPFAM" id="SSF51679">
    <property type="entry name" value="Bacterial luciferase-like"/>
    <property type="match status" value="1"/>
</dbReference>
<evidence type="ECO:0000259" key="3">
    <source>
        <dbReference type="Pfam" id="PF00296"/>
    </source>
</evidence>
<dbReference type="InterPro" id="IPR011251">
    <property type="entry name" value="Luciferase-like_dom"/>
</dbReference>
<dbReference type="Gene3D" id="3.20.20.30">
    <property type="entry name" value="Luciferase-like domain"/>
    <property type="match status" value="1"/>
</dbReference>
<dbReference type="InterPro" id="IPR050766">
    <property type="entry name" value="Bact_Lucif_Oxidored"/>
</dbReference>
<proteinExistence type="predicted"/>
<accession>A0ABN2RV75</accession>
<dbReference type="Pfam" id="PF00296">
    <property type="entry name" value="Bac_luciferase"/>
    <property type="match status" value="1"/>
</dbReference>
<dbReference type="Proteomes" id="UP001499854">
    <property type="component" value="Unassembled WGS sequence"/>
</dbReference>
<sequence>MEFGIFVQGHVPLSKLAADPDFEHTSLLNDIEIAKAADKAGFKYLWASEHHFLDEYSHLASNDVFLGYLAAVTERIHLGSGIFNPLPQANHPVKVAEKVATLDHLTGGRFEFGTGRGAGSREILGLGLTDTTVTKEIWAEVVREFPKMWMQDSYSHQGTWFSMPERNVLPKPWKKPHPAMWYAAGNPPSYEMSARMGLGVLGFSVGSPADAEVAVASYKKAIPSAEPIGAFVNDNVMVTSSAVCLADKHRARAAAAGMGMGRLQSLVFRYHDTFPRPDWVPEWPAVLPEPTLEEVEWRLHNGYLVCGDPDEVLDQVKRYEATGIDQLTFGLPIGLSLADTLETIELFGRHIIPKLDKDPVHRTTRFRGAAAALGK</sequence>
<dbReference type="PANTHER" id="PTHR30137:SF8">
    <property type="entry name" value="BLR5498 PROTEIN"/>
    <property type="match status" value="1"/>
</dbReference>
<reference evidence="4 5" key="1">
    <citation type="journal article" date="2019" name="Int. J. Syst. Evol. Microbiol.">
        <title>The Global Catalogue of Microorganisms (GCM) 10K type strain sequencing project: providing services to taxonomists for standard genome sequencing and annotation.</title>
        <authorList>
            <consortium name="The Broad Institute Genomics Platform"/>
            <consortium name="The Broad Institute Genome Sequencing Center for Infectious Disease"/>
            <person name="Wu L."/>
            <person name="Ma J."/>
        </authorList>
    </citation>
    <scope>NUCLEOTIDE SEQUENCE [LARGE SCALE GENOMIC DNA]</scope>
    <source>
        <strain evidence="4 5">JCM 16013</strain>
    </source>
</reference>
<dbReference type="InterPro" id="IPR036661">
    <property type="entry name" value="Luciferase-like_sf"/>
</dbReference>
<dbReference type="CDD" id="cd00347">
    <property type="entry name" value="Flavin_utilizing_monoxygenases"/>
    <property type="match status" value="1"/>
</dbReference>
<comment type="caution">
    <text evidence="4">The sequence shown here is derived from an EMBL/GenBank/DDBJ whole genome shotgun (WGS) entry which is preliminary data.</text>
</comment>
<keyword evidence="5" id="KW-1185">Reference proteome</keyword>
<dbReference type="EMBL" id="BAAAQM010000021">
    <property type="protein sequence ID" value="GAA1975433.1"/>
    <property type="molecule type" value="Genomic_DNA"/>
</dbReference>
<feature type="domain" description="Luciferase-like" evidence="3">
    <location>
        <begin position="1"/>
        <end position="326"/>
    </location>
</feature>
<evidence type="ECO:0000256" key="2">
    <source>
        <dbReference type="ARBA" id="ARBA00023033"/>
    </source>
</evidence>
<evidence type="ECO:0000256" key="1">
    <source>
        <dbReference type="ARBA" id="ARBA00023002"/>
    </source>
</evidence>
<dbReference type="PANTHER" id="PTHR30137">
    <property type="entry name" value="LUCIFERASE-LIKE MONOOXYGENASE"/>
    <property type="match status" value="1"/>
</dbReference>
<keyword evidence="1" id="KW-0560">Oxidoreductase</keyword>
<evidence type="ECO:0000313" key="5">
    <source>
        <dbReference type="Proteomes" id="UP001499854"/>
    </source>
</evidence>
<evidence type="ECO:0000313" key="4">
    <source>
        <dbReference type="EMBL" id="GAA1975433.1"/>
    </source>
</evidence>